<evidence type="ECO:0000256" key="1">
    <source>
        <dbReference type="SAM" id="MobiDB-lite"/>
    </source>
</evidence>
<dbReference type="RefSeq" id="XP_013332565.1">
    <property type="nucleotide sequence ID" value="XM_013477111.1"/>
</dbReference>
<feature type="compositionally biased region" description="Basic residues" evidence="1">
    <location>
        <begin position="558"/>
        <end position="572"/>
    </location>
</feature>
<dbReference type="EMBL" id="LASV01000001">
    <property type="protein sequence ID" value="KKA25953.1"/>
    <property type="molecule type" value="Genomic_DNA"/>
</dbReference>
<keyword evidence="3" id="KW-1185">Reference proteome</keyword>
<proteinExistence type="predicted"/>
<accession>A0A0F4Z7V6</accession>
<feature type="compositionally biased region" description="Polar residues" evidence="1">
    <location>
        <begin position="1"/>
        <end position="12"/>
    </location>
</feature>
<evidence type="ECO:0008006" key="4">
    <source>
        <dbReference type="Google" id="ProtNLM"/>
    </source>
</evidence>
<dbReference type="OrthoDB" id="2156052at2759"/>
<protein>
    <recommendedName>
        <fullName evidence="4">Metalloprotease m41 ftsh</fullName>
    </recommendedName>
</protein>
<dbReference type="GeneID" id="25312069"/>
<organism evidence="2 3">
    <name type="scientific">Rasamsonia emersonii (strain ATCC 16479 / CBS 393.64 / IMI 116815)</name>
    <dbReference type="NCBI Taxonomy" id="1408163"/>
    <lineage>
        <taxon>Eukaryota</taxon>
        <taxon>Fungi</taxon>
        <taxon>Dikarya</taxon>
        <taxon>Ascomycota</taxon>
        <taxon>Pezizomycotina</taxon>
        <taxon>Eurotiomycetes</taxon>
        <taxon>Eurotiomycetidae</taxon>
        <taxon>Eurotiales</taxon>
        <taxon>Trichocomaceae</taxon>
        <taxon>Rasamsonia</taxon>
    </lineage>
</organism>
<gene>
    <name evidence="2" type="ORF">T310_0005</name>
</gene>
<feature type="region of interest" description="Disordered" evidence="1">
    <location>
        <begin position="1"/>
        <end position="31"/>
    </location>
</feature>
<dbReference type="AlphaFoldDB" id="A0A0F4Z7V6"/>
<name>A0A0F4Z7V6_RASE3</name>
<sequence length="634" mass="73678">MSCQQDGGSQPCSEEKHVTDKAESKSASDKAKETGYSLFSLLKELHRLSSKAKFEHNPPILNPSPLMMRTYPRQIVPWEDFLYLQKEVWDVFVAEDTYVRREDVFGHHNQALWSSIYWDSSYRISHEWQVRDFHHGMVEHAAQWIISDLYRNVCLRRRFGLVDGEKPSFKTREDRVSHVCIQKRKNEHRTPIFAIEFKAPQKLSLPELIAGFQEMELARDVIDKEADTFEDYAKRLVAAAITELYSYMLSRGVRHGYLFTGEAYLFVHIPYEDSSVAKCHLSIPNREVVDINDEDHLRRTAMAQVLAFTLYAMRASWSPRQSWYISASQQDTWKVSYMQVLSGTPRSVRRKPPSLEYKLPSLQPGSETRYPLQESLDHSDGELEGVTREYCTMACLRSLMTDGALDQKCPNVQQHSFHNKHPFSAEEFIRRLQAQLDEDPDHGFEPLHIRGSTGFLVKASLLSHGYTVTIKATTTHGAEYLEHEIQVYNRLRPLQGFDVPVCIGELRPQPHYWYHGEKTVRMLVLSWAGVRLDFGMLYDDDDDSNSDNNNNDDDNKVKGKCKNKKNKKKKKHIDHDRKHKECLQRIQALGVEVDDTTAWRNFLWNEELDRVVAIDFERFNLSGEPDGGQKRKRF</sequence>
<dbReference type="Proteomes" id="UP000053958">
    <property type="component" value="Unassembled WGS sequence"/>
</dbReference>
<evidence type="ECO:0000313" key="3">
    <source>
        <dbReference type="Proteomes" id="UP000053958"/>
    </source>
</evidence>
<feature type="compositionally biased region" description="Basic and acidic residues" evidence="1">
    <location>
        <begin position="13"/>
        <end position="31"/>
    </location>
</feature>
<evidence type="ECO:0000313" key="2">
    <source>
        <dbReference type="EMBL" id="KKA25953.1"/>
    </source>
</evidence>
<reference evidence="2 3" key="1">
    <citation type="submission" date="2015-04" db="EMBL/GenBank/DDBJ databases">
        <authorList>
            <person name="Heijne W.H."/>
            <person name="Fedorova N.D."/>
            <person name="Nierman W.C."/>
            <person name="Vollebregt A.W."/>
            <person name="Zhao Z."/>
            <person name="Wu L."/>
            <person name="Kumar M."/>
            <person name="Stam H."/>
            <person name="van den Berg M.A."/>
            <person name="Pel H.J."/>
        </authorList>
    </citation>
    <scope>NUCLEOTIDE SEQUENCE [LARGE SCALE GENOMIC DNA]</scope>
    <source>
        <strain evidence="2 3">CBS 393.64</strain>
    </source>
</reference>
<feature type="region of interest" description="Disordered" evidence="1">
    <location>
        <begin position="541"/>
        <end position="576"/>
    </location>
</feature>
<comment type="caution">
    <text evidence="2">The sequence shown here is derived from an EMBL/GenBank/DDBJ whole genome shotgun (WGS) entry which is preliminary data.</text>
</comment>